<comment type="similarity">
    <text evidence="1">Belongs to the jacalin lectin family.</text>
</comment>
<dbReference type="Pfam" id="PF00931">
    <property type="entry name" value="NB-ARC"/>
    <property type="match status" value="1"/>
</dbReference>
<evidence type="ECO:0000313" key="7">
    <source>
        <dbReference type="EMBL" id="KAF8388127.1"/>
    </source>
</evidence>
<comment type="caution">
    <text evidence="7">The sequence shown here is derived from an EMBL/GenBank/DDBJ whole genome shotgun (WGS) entry which is preliminary data.</text>
</comment>
<name>A0A835D4Y2_TETSI</name>
<keyword evidence="8" id="KW-1185">Reference proteome</keyword>
<evidence type="ECO:0000256" key="1">
    <source>
        <dbReference type="ARBA" id="ARBA00006568"/>
    </source>
</evidence>
<dbReference type="Gene3D" id="2.100.10.30">
    <property type="entry name" value="Jacalin-like lectin domain"/>
    <property type="match status" value="1"/>
</dbReference>
<gene>
    <name evidence="7" type="ORF">HHK36_026793</name>
</gene>
<keyword evidence="2" id="KW-0430">Lectin</keyword>
<dbReference type="FunFam" id="1.10.8.430:FF:000003">
    <property type="entry name" value="Probable disease resistance protein At5g66910"/>
    <property type="match status" value="1"/>
</dbReference>
<dbReference type="CDD" id="cd02019">
    <property type="entry name" value="NK"/>
    <property type="match status" value="1"/>
</dbReference>
<dbReference type="Proteomes" id="UP000655225">
    <property type="component" value="Unassembled WGS sequence"/>
</dbReference>
<dbReference type="InterPro" id="IPR027417">
    <property type="entry name" value="P-loop_NTPase"/>
</dbReference>
<dbReference type="SMART" id="SM00915">
    <property type="entry name" value="Jacalin"/>
    <property type="match status" value="1"/>
</dbReference>
<dbReference type="Gene3D" id="1.10.8.430">
    <property type="entry name" value="Helical domain of apoptotic protease-activating factors"/>
    <property type="match status" value="1"/>
</dbReference>
<proteinExistence type="inferred from homology"/>
<dbReference type="InterPro" id="IPR001229">
    <property type="entry name" value="Jacalin-like_lectin_dom"/>
</dbReference>
<dbReference type="FunFam" id="3.40.50.300:FF:001091">
    <property type="entry name" value="Probable disease resistance protein At1g61300"/>
    <property type="match status" value="1"/>
</dbReference>
<dbReference type="GO" id="GO:0005524">
    <property type="term" value="F:ATP binding"/>
    <property type="evidence" value="ECO:0007669"/>
    <property type="project" value="UniProtKB-KW"/>
</dbReference>
<keyword evidence="4" id="KW-0547">Nucleotide-binding</keyword>
<dbReference type="GO" id="GO:0043531">
    <property type="term" value="F:ADP binding"/>
    <property type="evidence" value="ECO:0007669"/>
    <property type="project" value="InterPro"/>
</dbReference>
<dbReference type="PANTHER" id="PTHR33463">
    <property type="entry name" value="NB-ARC DOMAIN-CONTAINING PROTEIN-RELATED"/>
    <property type="match status" value="1"/>
</dbReference>
<feature type="coiled-coil region" evidence="5">
    <location>
        <begin position="33"/>
        <end position="60"/>
    </location>
</feature>
<evidence type="ECO:0000256" key="4">
    <source>
        <dbReference type="ARBA" id="ARBA00022840"/>
    </source>
</evidence>
<dbReference type="InterPro" id="IPR002182">
    <property type="entry name" value="NB-ARC"/>
</dbReference>
<dbReference type="PRINTS" id="PR00364">
    <property type="entry name" value="DISEASERSIST"/>
</dbReference>
<keyword evidence="4" id="KW-0067">ATP-binding</keyword>
<dbReference type="EMBL" id="JABCRI010000020">
    <property type="protein sequence ID" value="KAF8388127.1"/>
    <property type="molecule type" value="Genomic_DNA"/>
</dbReference>
<dbReference type="PROSITE" id="PS51752">
    <property type="entry name" value="JACALIN_LECTIN"/>
    <property type="match status" value="1"/>
</dbReference>
<dbReference type="InterPro" id="IPR042197">
    <property type="entry name" value="Apaf_helical"/>
</dbReference>
<evidence type="ECO:0000259" key="6">
    <source>
        <dbReference type="PROSITE" id="PS51752"/>
    </source>
</evidence>
<keyword evidence="3" id="KW-0611">Plant defense</keyword>
<organism evidence="7 8">
    <name type="scientific">Tetracentron sinense</name>
    <name type="common">Spur-leaf</name>
    <dbReference type="NCBI Taxonomy" id="13715"/>
    <lineage>
        <taxon>Eukaryota</taxon>
        <taxon>Viridiplantae</taxon>
        <taxon>Streptophyta</taxon>
        <taxon>Embryophyta</taxon>
        <taxon>Tracheophyta</taxon>
        <taxon>Spermatophyta</taxon>
        <taxon>Magnoliopsida</taxon>
        <taxon>Trochodendrales</taxon>
        <taxon>Trochodendraceae</taxon>
        <taxon>Tetracentron</taxon>
    </lineage>
</organism>
<dbReference type="AlphaFoldDB" id="A0A835D4Y2"/>
<accession>A0A835D4Y2</accession>
<dbReference type="Gene3D" id="3.40.50.300">
    <property type="entry name" value="P-loop containing nucleotide triphosphate hydrolases"/>
    <property type="match status" value="1"/>
</dbReference>
<dbReference type="InterPro" id="IPR033734">
    <property type="entry name" value="Jacalin-like_lectin_dom_plant"/>
</dbReference>
<dbReference type="Pfam" id="PF01419">
    <property type="entry name" value="Jacalin"/>
    <property type="match status" value="1"/>
</dbReference>
<dbReference type="PANTHER" id="PTHR33463:SF220">
    <property type="entry name" value="NB-ARC DOMAIN-CONTAINING PROTEIN"/>
    <property type="match status" value="1"/>
</dbReference>
<dbReference type="FunFam" id="2.100.10.30:FF:000001">
    <property type="entry name" value="Jacalin-related lectin 33"/>
    <property type="match status" value="1"/>
</dbReference>
<dbReference type="InterPro" id="IPR003593">
    <property type="entry name" value="AAA+_ATPase"/>
</dbReference>
<feature type="domain" description="Jacalin-type lectin" evidence="6">
    <location>
        <begin position="386"/>
        <end position="527"/>
    </location>
</feature>
<evidence type="ECO:0000256" key="2">
    <source>
        <dbReference type="ARBA" id="ARBA00022734"/>
    </source>
</evidence>
<dbReference type="OrthoDB" id="664960at2759"/>
<reference evidence="7 8" key="1">
    <citation type="submission" date="2020-04" db="EMBL/GenBank/DDBJ databases">
        <title>Plant Genome Project.</title>
        <authorList>
            <person name="Zhang R.-G."/>
        </authorList>
    </citation>
    <scope>NUCLEOTIDE SEQUENCE [LARGE SCALE GENOMIC DNA]</scope>
    <source>
        <strain evidence="7">YNK0</strain>
        <tissue evidence="7">Leaf</tissue>
    </source>
</reference>
<dbReference type="SMART" id="SM00382">
    <property type="entry name" value="AAA"/>
    <property type="match status" value="1"/>
</dbReference>
<evidence type="ECO:0000256" key="5">
    <source>
        <dbReference type="SAM" id="Coils"/>
    </source>
</evidence>
<evidence type="ECO:0000256" key="3">
    <source>
        <dbReference type="ARBA" id="ARBA00022821"/>
    </source>
</evidence>
<keyword evidence="5" id="KW-0175">Coiled coil</keyword>
<dbReference type="SUPFAM" id="SSF51101">
    <property type="entry name" value="Mannose-binding lectins"/>
    <property type="match status" value="1"/>
</dbReference>
<dbReference type="GO" id="GO:0030246">
    <property type="term" value="F:carbohydrate binding"/>
    <property type="evidence" value="ECO:0007669"/>
    <property type="project" value="UniProtKB-KW"/>
</dbReference>
<protein>
    <recommendedName>
        <fullName evidence="6">Jacalin-type lectin domain-containing protein</fullName>
    </recommendedName>
</protein>
<evidence type="ECO:0000313" key="8">
    <source>
        <dbReference type="Proteomes" id="UP000655225"/>
    </source>
</evidence>
<dbReference type="SUPFAM" id="SSF52540">
    <property type="entry name" value="P-loop containing nucleoside triphosphate hydrolases"/>
    <property type="match status" value="1"/>
</dbReference>
<dbReference type="InterPro" id="IPR036404">
    <property type="entry name" value="Jacalin-like_lectin_dom_sf"/>
</dbReference>
<dbReference type="InterPro" id="IPR050905">
    <property type="entry name" value="Plant_NBS-LRR"/>
</dbReference>
<dbReference type="CDD" id="cd09612">
    <property type="entry name" value="Jacalin"/>
    <property type="match status" value="1"/>
</dbReference>
<sequence length="556" mass="61984">MDSAVSPIIDIICRLWDCCASRTIYICGLKENLDSLRSEMRKLRSERDQVKRKVTVAEEKQMRSLETVETWLQMVEELGCEVEVVIEEASQQLSKMCLGGCCPKNCYYSSSYKIGKRVVEKTVAVTKLITEGNFIEVADPLGLAKVEEMPSRPTVGMDSMFENVWKCLTEEDEVGIIGIYGMEGVGKTTLLKKINNEFLHRGTHDFDFVIWVEVSKESKVRKIQKNIGERLGLKLSEDESHDAVRARVIFNVLSKKRFVLLLDDIWDPFDFEDVGIPRPNAKIKSKVVFTTRSQAVSSRMLAQKNFKAECLGWNEAWDLFQMTVGKEALNSHHQILELAARVALECKGLPLTISSIGQTMAGKNAPHEWNDALKLLRKSASEEEEAISVGPWGEGVGTYWSHNAKGGITQITISHGSGIDYISFKTHDKGEMKFGGPGGVHTSSIYCDWPHEYLTSISGTYGTFHHMNGQGPIVVTSLRLITNKKEHGPFGLEFGTPFSLGMNGGVIVGFHGRSAQFMNAIGVYVKPFNCLSMDDGPGVGIEETLQYIQSKWGMTK</sequence>
<dbReference type="GO" id="GO:0006952">
    <property type="term" value="P:defense response"/>
    <property type="evidence" value="ECO:0007669"/>
    <property type="project" value="UniProtKB-KW"/>
</dbReference>